<dbReference type="PROSITE" id="PS51257">
    <property type="entry name" value="PROKAR_LIPOPROTEIN"/>
    <property type="match status" value="1"/>
</dbReference>
<reference evidence="8 9" key="1">
    <citation type="submission" date="2019-02" db="EMBL/GenBank/DDBJ databases">
        <title>Deep-cultivation of Planctomycetes and their phenomic and genomic characterization uncovers novel biology.</title>
        <authorList>
            <person name="Wiegand S."/>
            <person name="Jogler M."/>
            <person name="Boedeker C."/>
            <person name="Pinto D."/>
            <person name="Vollmers J."/>
            <person name="Rivas-Marin E."/>
            <person name="Kohn T."/>
            <person name="Peeters S.H."/>
            <person name="Heuer A."/>
            <person name="Rast P."/>
            <person name="Oberbeckmann S."/>
            <person name="Bunk B."/>
            <person name="Jeske O."/>
            <person name="Meyerdierks A."/>
            <person name="Storesund J.E."/>
            <person name="Kallscheuer N."/>
            <person name="Luecker S."/>
            <person name="Lage O.M."/>
            <person name="Pohl T."/>
            <person name="Merkel B.J."/>
            <person name="Hornburger P."/>
            <person name="Mueller R.-W."/>
            <person name="Bruemmer F."/>
            <person name="Labrenz M."/>
            <person name="Spormann A.M."/>
            <person name="Op den Camp H."/>
            <person name="Overmann J."/>
            <person name="Amann R."/>
            <person name="Jetten M.S.M."/>
            <person name="Mascher T."/>
            <person name="Medema M.H."/>
            <person name="Devos D.P."/>
            <person name="Kaster A.-K."/>
            <person name="Ovreas L."/>
            <person name="Rohde M."/>
            <person name="Galperin M.Y."/>
            <person name="Jogler C."/>
        </authorList>
    </citation>
    <scope>NUCLEOTIDE SEQUENCE [LARGE SCALE GENOMIC DNA]</scope>
    <source>
        <strain evidence="8 9">SV_7m_r</strain>
    </source>
</reference>
<evidence type="ECO:0000259" key="7">
    <source>
        <dbReference type="PROSITE" id="PS50059"/>
    </source>
</evidence>
<keyword evidence="3 5" id="KW-0697">Rotamase</keyword>
<evidence type="ECO:0000313" key="8">
    <source>
        <dbReference type="EMBL" id="QDT62638.1"/>
    </source>
</evidence>
<keyword evidence="4 5" id="KW-0413">Isomerase</keyword>
<dbReference type="Pfam" id="PF00254">
    <property type="entry name" value="FKBP_C"/>
    <property type="match status" value="1"/>
</dbReference>
<dbReference type="SUPFAM" id="SSF54534">
    <property type="entry name" value="FKBP-like"/>
    <property type="match status" value="1"/>
</dbReference>
<evidence type="ECO:0000256" key="2">
    <source>
        <dbReference type="ARBA" id="ARBA00006577"/>
    </source>
</evidence>
<evidence type="ECO:0000313" key="9">
    <source>
        <dbReference type="Proteomes" id="UP000315003"/>
    </source>
</evidence>
<evidence type="ECO:0000256" key="6">
    <source>
        <dbReference type="RuleBase" id="RU003915"/>
    </source>
</evidence>
<dbReference type="EMBL" id="CP036272">
    <property type="protein sequence ID" value="QDT62638.1"/>
    <property type="molecule type" value="Genomic_DNA"/>
</dbReference>
<dbReference type="OrthoDB" id="280278at2"/>
<dbReference type="FunFam" id="3.10.50.40:FF:000006">
    <property type="entry name" value="Peptidyl-prolyl cis-trans isomerase"/>
    <property type="match status" value="1"/>
</dbReference>
<dbReference type="InterPro" id="IPR001179">
    <property type="entry name" value="PPIase_FKBP_dom"/>
</dbReference>
<evidence type="ECO:0000256" key="4">
    <source>
        <dbReference type="ARBA" id="ARBA00023235"/>
    </source>
</evidence>
<feature type="domain" description="PPIase FKBP-type" evidence="7">
    <location>
        <begin position="99"/>
        <end position="185"/>
    </location>
</feature>
<organism evidence="8 9">
    <name type="scientific">Stieleria bergensis</name>
    <dbReference type="NCBI Taxonomy" id="2528025"/>
    <lineage>
        <taxon>Bacteria</taxon>
        <taxon>Pseudomonadati</taxon>
        <taxon>Planctomycetota</taxon>
        <taxon>Planctomycetia</taxon>
        <taxon>Pirellulales</taxon>
        <taxon>Pirellulaceae</taxon>
        <taxon>Stieleria</taxon>
    </lineage>
</organism>
<dbReference type="PROSITE" id="PS50059">
    <property type="entry name" value="FKBP_PPIASE"/>
    <property type="match status" value="1"/>
</dbReference>
<dbReference type="Gene3D" id="3.10.50.40">
    <property type="match status" value="1"/>
</dbReference>
<evidence type="ECO:0000256" key="3">
    <source>
        <dbReference type="ARBA" id="ARBA00023110"/>
    </source>
</evidence>
<keyword evidence="9" id="KW-1185">Reference proteome</keyword>
<dbReference type="PANTHER" id="PTHR43811">
    <property type="entry name" value="FKBP-TYPE PEPTIDYL-PROLYL CIS-TRANS ISOMERASE FKPA"/>
    <property type="match status" value="1"/>
</dbReference>
<name>A0A517T2N5_9BACT</name>
<gene>
    <name evidence="8" type="ORF">SV7mr_51880</name>
</gene>
<dbReference type="AlphaFoldDB" id="A0A517T2N5"/>
<dbReference type="EC" id="5.2.1.8" evidence="6"/>
<comment type="catalytic activity">
    <reaction evidence="1 5 6">
        <text>[protein]-peptidylproline (omega=180) = [protein]-peptidylproline (omega=0)</text>
        <dbReference type="Rhea" id="RHEA:16237"/>
        <dbReference type="Rhea" id="RHEA-COMP:10747"/>
        <dbReference type="Rhea" id="RHEA-COMP:10748"/>
        <dbReference type="ChEBI" id="CHEBI:83833"/>
        <dbReference type="ChEBI" id="CHEBI:83834"/>
        <dbReference type="EC" id="5.2.1.8"/>
    </reaction>
</comment>
<accession>A0A517T2N5</accession>
<comment type="similarity">
    <text evidence="2 6">Belongs to the FKBP-type PPIase family.</text>
</comment>
<evidence type="ECO:0000256" key="5">
    <source>
        <dbReference type="PROSITE-ProRule" id="PRU00277"/>
    </source>
</evidence>
<dbReference type="PANTHER" id="PTHR43811:SF19">
    <property type="entry name" value="39 KDA FK506-BINDING NUCLEAR PROTEIN"/>
    <property type="match status" value="1"/>
</dbReference>
<proteinExistence type="inferred from homology"/>
<dbReference type="GO" id="GO:0003755">
    <property type="term" value="F:peptidyl-prolyl cis-trans isomerase activity"/>
    <property type="evidence" value="ECO:0007669"/>
    <property type="project" value="UniProtKB-UniRule"/>
</dbReference>
<evidence type="ECO:0000256" key="1">
    <source>
        <dbReference type="ARBA" id="ARBA00000971"/>
    </source>
</evidence>
<dbReference type="InterPro" id="IPR046357">
    <property type="entry name" value="PPIase_dom_sf"/>
</dbReference>
<dbReference type="Proteomes" id="UP000315003">
    <property type="component" value="Chromosome"/>
</dbReference>
<sequence length="185" mass="20102" precursor="true">MAMKTWMSWCLASVMVASLGCRSTGKRDTDLASELAAADFSSAQQPASPWETQTFVHQAKFQEGTGPIDAGDLPAFTATDSGLRYRVLRHSSGKIPTANNTVSVNYRGWLNSGKVFDSSYERNKPTTFPLDGVIPGWTEGLQLVGEGGMIELWIPSQLGYGERGSKGSIPPHSHLHFIVELIDVN</sequence>
<protein>
    <recommendedName>
        <fullName evidence="6">Peptidyl-prolyl cis-trans isomerase</fullName>
        <ecNumber evidence="6">5.2.1.8</ecNumber>
    </recommendedName>
</protein>